<protein>
    <submittedName>
        <fullName evidence="2">Galactose-6-phosphate isomerase subunit LacA</fullName>
    </submittedName>
</protein>
<dbReference type="Pfam" id="PF02502">
    <property type="entry name" value="LacAB_rpiB"/>
    <property type="match status" value="1"/>
</dbReference>
<dbReference type="InterPro" id="IPR036569">
    <property type="entry name" value="RpiB_LacA_LacB_sf"/>
</dbReference>
<dbReference type="RefSeq" id="WP_188804225.1">
    <property type="nucleotide sequence ID" value="NZ_BMOK01000014.1"/>
</dbReference>
<dbReference type="PANTHER" id="PTHR30345">
    <property type="entry name" value="RIBOSE-5-PHOSPHATE ISOMERASE B"/>
    <property type="match status" value="1"/>
</dbReference>
<reference evidence="2" key="2">
    <citation type="submission" date="2020-09" db="EMBL/GenBank/DDBJ databases">
        <authorList>
            <person name="Sun Q."/>
            <person name="Ohkuma M."/>
        </authorList>
    </citation>
    <scope>NUCLEOTIDE SEQUENCE</scope>
    <source>
        <strain evidence="2">JCM 15325</strain>
    </source>
</reference>
<comment type="similarity">
    <text evidence="1">Belongs to the LacAB/RpiB family.</text>
</comment>
<dbReference type="InterPro" id="IPR003500">
    <property type="entry name" value="RpiB_LacA_LacB"/>
</dbReference>
<keyword evidence="3" id="KW-1185">Reference proteome</keyword>
<proteinExistence type="inferred from homology"/>
<accession>A0A917W456</accession>
<dbReference type="Gene3D" id="3.40.1400.10">
    <property type="entry name" value="Sugar-phosphate isomerase, RpiB/LacA/LacB"/>
    <property type="match status" value="1"/>
</dbReference>
<dbReference type="EMBL" id="BMOK01000014">
    <property type="protein sequence ID" value="GGL61546.1"/>
    <property type="molecule type" value="Genomic_DNA"/>
</dbReference>
<dbReference type="GO" id="GO:0009052">
    <property type="term" value="P:pentose-phosphate shunt, non-oxidative branch"/>
    <property type="evidence" value="ECO:0007669"/>
    <property type="project" value="TreeGrafter"/>
</dbReference>
<comment type="caution">
    <text evidence="2">The sequence shown here is derived from an EMBL/GenBank/DDBJ whole genome shotgun (WGS) entry which is preliminary data.</text>
</comment>
<dbReference type="SUPFAM" id="SSF89623">
    <property type="entry name" value="Ribose/Galactose isomerase RpiB/AlsB"/>
    <property type="match status" value="1"/>
</dbReference>
<dbReference type="GO" id="GO:0019316">
    <property type="term" value="P:D-allose catabolic process"/>
    <property type="evidence" value="ECO:0007669"/>
    <property type="project" value="TreeGrafter"/>
</dbReference>
<reference evidence="2" key="1">
    <citation type="journal article" date="2014" name="Int. J. Syst. Evol. Microbiol.">
        <title>Complete genome sequence of Corynebacterium casei LMG S-19264T (=DSM 44701T), isolated from a smear-ripened cheese.</title>
        <authorList>
            <consortium name="US DOE Joint Genome Institute (JGI-PGF)"/>
            <person name="Walter F."/>
            <person name="Albersmeier A."/>
            <person name="Kalinowski J."/>
            <person name="Ruckert C."/>
        </authorList>
    </citation>
    <scope>NUCLEOTIDE SEQUENCE</scope>
    <source>
        <strain evidence="2">JCM 15325</strain>
    </source>
</reference>
<sequence length="150" mass="16270">MKVVIGADKDGAQAKDDLIKVLNSEGYEILDLSKEGQDFVDVAVAVAKETLKETDNGKDKSEEAARGIVIDKWGTDAFMAANKLKYVICANVSDEHSARMTRRHNGALMITLGTAVVGPELLISCAQAYLEAPFDAGRHMVRIDMVNKMA</sequence>
<gene>
    <name evidence="2" type="primary">lacA2</name>
    <name evidence="2" type="ORF">GCM10007968_26910</name>
</gene>
<dbReference type="Proteomes" id="UP000654670">
    <property type="component" value="Unassembled WGS sequence"/>
</dbReference>
<name>A0A917W456_9BACL</name>
<dbReference type="AlphaFoldDB" id="A0A917W456"/>
<evidence type="ECO:0000313" key="2">
    <source>
        <dbReference type="EMBL" id="GGL61546.1"/>
    </source>
</evidence>
<keyword evidence="2" id="KW-0413">Isomerase</keyword>
<organism evidence="2 3">
    <name type="scientific">Sporolactobacillus putidus</name>
    <dbReference type="NCBI Taxonomy" id="492735"/>
    <lineage>
        <taxon>Bacteria</taxon>
        <taxon>Bacillati</taxon>
        <taxon>Bacillota</taxon>
        <taxon>Bacilli</taxon>
        <taxon>Bacillales</taxon>
        <taxon>Sporolactobacillaceae</taxon>
        <taxon>Sporolactobacillus</taxon>
    </lineage>
</organism>
<dbReference type="PANTHER" id="PTHR30345:SF5">
    <property type="entry name" value="GALACTOSE-6-PHOSPHATE ISOMERASE SUBUNIT LACA"/>
    <property type="match status" value="1"/>
</dbReference>
<dbReference type="PIRSF" id="PIRSF005384">
    <property type="entry name" value="RpiB_LacA_B"/>
    <property type="match status" value="1"/>
</dbReference>
<evidence type="ECO:0000313" key="3">
    <source>
        <dbReference type="Proteomes" id="UP000654670"/>
    </source>
</evidence>
<dbReference type="GO" id="GO:0004751">
    <property type="term" value="F:ribose-5-phosphate isomerase activity"/>
    <property type="evidence" value="ECO:0007669"/>
    <property type="project" value="TreeGrafter"/>
</dbReference>
<evidence type="ECO:0000256" key="1">
    <source>
        <dbReference type="ARBA" id="ARBA00008754"/>
    </source>
</evidence>